<dbReference type="Gene3D" id="1.25.10.10">
    <property type="entry name" value="Leucine-rich Repeat Variant"/>
    <property type="match status" value="1"/>
</dbReference>
<evidence type="ECO:0000256" key="4">
    <source>
        <dbReference type="ARBA" id="ARBA00022737"/>
    </source>
</evidence>
<evidence type="ECO:0000256" key="2">
    <source>
        <dbReference type="ARBA" id="ARBA00022448"/>
    </source>
</evidence>
<evidence type="ECO:0000256" key="5">
    <source>
        <dbReference type="ARBA" id="ARBA00022927"/>
    </source>
</evidence>
<accession>A0AAD2G0J5</accession>
<feature type="compositionally biased region" description="Acidic residues" evidence="6">
    <location>
        <begin position="409"/>
        <end position="424"/>
    </location>
</feature>
<evidence type="ECO:0000256" key="6">
    <source>
        <dbReference type="SAM" id="MobiDB-lite"/>
    </source>
</evidence>
<organism evidence="7 8">
    <name type="scientific">Cylindrotheca closterium</name>
    <dbReference type="NCBI Taxonomy" id="2856"/>
    <lineage>
        <taxon>Eukaryota</taxon>
        <taxon>Sar</taxon>
        <taxon>Stramenopiles</taxon>
        <taxon>Ochrophyta</taxon>
        <taxon>Bacillariophyta</taxon>
        <taxon>Bacillariophyceae</taxon>
        <taxon>Bacillariophycidae</taxon>
        <taxon>Bacillariales</taxon>
        <taxon>Bacillariaceae</taxon>
        <taxon>Cylindrotheca</taxon>
    </lineage>
</organism>
<dbReference type="Proteomes" id="UP001295423">
    <property type="component" value="Unassembled WGS sequence"/>
</dbReference>
<comment type="caution">
    <text evidence="7">The sequence shown here is derived from an EMBL/GenBank/DDBJ whole genome shotgun (WGS) entry which is preliminary data.</text>
</comment>
<dbReference type="PANTHER" id="PTHR10527">
    <property type="entry name" value="IMPORTIN BETA"/>
    <property type="match status" value="1"/>
</dbReference>
<reference evidence="7" key="1">
    <citation type="submission" date="2023-08" db="EMBL/GenBank/DDBJ databases">
        <authorList>
            <person name="Audoor S."/>
            <person name="Bilcke G."/>
        </authorList>
    </citation>
    <scope>NUCLEOTIDE SEQUENCE</scope>
</reference>
<dbReference type="InterPro" id="IPR011989">
    <property type="entry name" value="ARM-like"/>
</dbReference>
<dbReference type="SUPFAM" id="SSF48371">
    <property type="entry name" value="ARM repeat"/>
    <property type="match status" value="1"/>
</dbReference>
<dbReference type="GO" id="GO:0005737">
    <property type="term" value="C:cytoplasm"/>
    <property type="evidence" value="ECO:0007669"/>
    <property type="project" value="UniProtKB-SubCell"/>
</dbReference>
<keyword evidence="3" id="KW-0963">Cytoplasm</keyword>
<dbReference type="EMBL" id="CAKOGP040001959">
    <property type="protein sequence ID" value="CAJ1958002.1"/>
    <property type="molecule type" value="Genomic_DNA"/>
</dbReference>
<dbReference type="InterPro" id="IPR040122">
    <property type="entry name" value="Importin_beta"/>
</dbReference>
<gene>
    <name evidence="7" type="ORF">CYCCA115_LOCUS16983</name>
</gene>
<evidence type="ECO:0008006" key="9">
    <source>
        <dbReference type="Google" id="ProtNLM"/>
    </source>
</evidence>
<name>A0AAD2G0J5_9STRA</name>
<dbReference type="AlphaFoldDB" id="A0AAD2G0J5"/>
<proteinExistence type="predicted"/>
<keyword evidence="8" id="KW-1185">Reference proteome</keyword>
<evidence type="ECO:0000256" key="1">
    <source>
        <dbReference type="ARBA" id="ARBA00004496"/>
    </source>
</evidence>
<dbReference type="InterPro" id="IPR016024">
    <property type="entry name" value="ARM-type_fold"/>
</dbReference>
<dbReference type="GO" id="GO:0006606">
    <property type="term" value="P:protein import into nucleus"/>
    <property type="evidence" value="ECO:0007669"/>
    <property type="project" value="InterPro"/>
</dbReference>
<keyword evidence="4" id="KW-0677">Repeat</keyword>
<keyword evidence="2" id="KW-0813">Transport</keyword>
<protein>
    <recommendedName>
        <fullName evidence="9">Importin N-terminal domain-containing protein</fullName>
    </recommendedName>
</protein>
<evidence type="ECO:0000313" key="8">
    <source>
        <dbReference type="Proteomes" id="UP001295423"/>
    </source>
</evidence>
<evidence type="ECO:0000256" key="3">
    <source>
        <dbReference type="ARBA" id="ARBA00022490"/>
    </source>
</evidence>
<keyword evidence="5" id="KW-0653">Protein transport</keyword>
<sequence>MTAQIPPPPNSQVLSLVAALSQTENHDLHVQAIRARDEALSASPNSYGNLCVQLSLLLVGCNNPEQMLHQIDRPSLDGWRQANQSTALRLESDPMQWIPFGQMGGLILKNALLRPPIQITGQSMALSNEDALRLKETLVFGLSLGHPELYNVVSSIIATTSVSVDGVQPLMHISQWPELMPILLQNIHNALNSSNVSSLSGSLTTVRKMMEDGPSEIPVMALDSIVPLLLRLFQATDENIKVAALQSIVACLGSGMLPSSLVTHFSDYFTGLSHLASDESAKVRKWVCRSINTMLELHTHYLQPHMGSLCQFMLQATILQPSQADDIVAVEASEFWILFATLDETRLTSDMMDTVEKLLPNLIPTLLHNIVYSEEQRIEILAQNEIDLEMKESMKPIFHSTKQKHDGQSDMDSEDESDDDGWDEDDTEWNLRKYSGASLDSLSNLYGAGPILPALLPALQQGLSSGDSWIQEASILALGAIAEGCHEEMNAHMGELYPFLLNLLSAPETPQALPQLKSICAWTVGRYAAWAVDQVQRGAQGHLLAQVTEVLLKRLDDSNRKVQIACGSALGVVIETSGDLLLPYLEHICPPLVSAMSRYQGRSLVIIFDTLGIMADSCGPAIGEHELPAIYVPTMLHMLNTIMLNNPSDQTLLPLMESLASVALACGMNFQPYALETFENAMCVIEQVQLALATADKVTEEEADPIVCATDLMDGLCEGLGNNFIPLVGSSKRYGQHFVSVLHSLCKYQAVGVRISALALLGDIARNAPSLVEPGLSELLHEAISNIEATHHEMHSSLANNAVWAIGEICVQCGSNSAPFEPFASLLMQRLIVLLMGNGEGRISSGCGVNVADVISSILFAIISWHIPAESGPEQIDFVTGEYAFQPFPPSDAEIGLQLAKLMKDIKASVGSDVWGSTQAQLPVNVRRLLQKAYDL</sequence>
<comment type="subcellular location">
    <subcellularLocation>
        <location evidence="1">Cytoplasm</location>
    </subcellularLocation>
</comment>
<feature type="region of interest" description="Disordered" evidence="6">
    <location>
        <begin position="399"/>
        <end position="424"/>
    </location>
</feature>
<evidence type="ECO:0000313" key="7">
    <source>
        <dbReference type="EMBL" id="CAJ1958002.1"/>
    </source>
</evidence>